<evidence type="ECO:0000256" key="4">
    <source>
        <dbReference type="SAM" id="MobiDB-lite"/>
    </source>
</evidence>
<organism evidence="6 7">
    <name type="scientific">Telmatospirillum siberiense</name>
    <dbReference type="NCBI Taxonomy" id="382514"/>
    <lineage>
        <taxon>Bacteria</taxon>
        <taxon>Pseudomonadati</taxon>
        <taxon>Pseudomonadota</taxon>
        <taxon>Alphaproteobacteria</taxon>
        <taxon>Rhodospirillales</taxon>
        <taxon>Rhodospirillaceae</taxon>
        <taxon>Telmatospirillum</taxon>
    </lineage>
</organism>
<name>A0A2N3PNU0_9PROT</name>
<dbReference type="PANTHER" id="PTHR10434:SF40">
    <property type="entry name" value="1-ACYL-SN-GLYCEROL-3-PHOSPHATE ACYLTRANSFERASE"/>
    <property type="match status" value="1"/>
</dbReference>
<evidence type="ECO:0000256" key="2">
    <source>
        <dbReference type="ARBA" id="ARBA00022679"/>
    </source>
</evidence>
<evidence type="ECO:0000313" key="7">
    <source>
        <dbReference type="Proteomes" id="UP000233293"/>
    </source>
</evidence>
<dbReference type="AlphaFoldDB" id="A0A2N3PNU0"/>
<comment type="pathway">
    <text evidence="1">Lipid metabolism.</text>
</comment>
<keyword evidence="2 6" id="KW-0808">Transferase</keyword>
<keyword evidence="3 6" id="KW-0012">Acyltransferase</keyword>
<dbReference type="GO" id="GO:0006654">
    <property type="term" value="P:phosphatidic acid biosynthetic process"/>
    <property type="evidence" value="ECO:0007669"/>
    <property type="project" value="TreeGrafter"/>
</dbReference>
<feature type="region of interest" description="Disordered" evidence="4">
    <location>
        <begin position="209"/>
        <end position="228"/>
    </location>
</feature>
<dbReference type="PANTHER" id="PTHR10434">
    <property type="entry name" value="1-ACYL-SN-GLYCEROL-3-PHOSPHATE ACYLTRANSFERASE"/>
    <property type="match status" value="1"/>
</dbReference>
<dbReference type="SMART" id="SM00563">
    <property type="entry name" value="PlsC"/>
    <property type="match status" value="1"/>
</dbReference>
<evidence type="ECO:0000313" key="6">
    <source>
        <dbReference type="EMBL" id="PKU22050.1"/>
    </source>
</evidence>
<dbReference type="SUPFAM" id="SSF69593">
    <property type="entry name" value="Glycerol-3-phosphate (1)-acyltransferase"/>
    <property type="match status" value="1"/>
</dbReference>
<dbReference type="GO" id="GO:0003841">
    <property type="term" value="F:1-acylglycerol-3-phosphate O-acyltransferase activity"/>
    <property type="evidence" value="ECO:0007669"/>
    <property type="project" value="TreeGrafter"/>
</dbReference>
<sequence length="228" mass="25183">MQHCAAFWLEGCLFLQRRFLGLTFEIKGAENLPDGPAIIAAKHQSAWDTMVFHHLLADPAYILKRELLFLPFIGWYLQKTGQVAIDRKAGIKALKLMVEGARQALAERRQIVIFPEGHRQPSGTAGDYHSGVAMLYGALDAPLIPVALNSGLFWGRNAFLRRSGVITLEILPALPAGLDRKTVMHMLQQRVETATSALEDGALRRFPHLNRPKTMGPVAAPAVDKSVD</sequence>
<dbReference type="OrthoDB" id="5290997at2"/>
<gene>
    <name evidence="6" type="ORF">CWS72_23680</name>
</gene>
<accession>A0A2N3PNU0</accession>
<evidence type="ECO:0000256" key="3">
    <source>
        <dbReference type="ARBA" id="ARBA00023315"/>
    </source>
</evidence>
<dbReference type="InterPro" id="IPR002123">
    <property type="entry name" value="Plipid/glycerol_acylTrfase"/>
</dbReference>
<evidence type="ECO:0000256" key="1">
    <source>
        <dbReference type="ARBA" id="ARBA00005189"/>
    </source>
</evidence>
<dbReference type="Pfam" id="PF01553">
    <property type="entry name" value="Acyltransferase"/>
    <property type="match status" value="1"/>
</dbReference>
<reference evidence="7" key="1">
    <citation type="submission" date="2017-12" db="EMBL/GenBank/DDBJ databases">
        <title>Draft genome sequence of Telmatospirillum siberiense 26-4b1T, an acidotolerant peatland alphaproteobacterium potentially involved in sulfur cycling.</title>
        <authorList>
            <person name="Hausmann B."/>
            <person name="Pjevac P."/>
            <person name="Schreck K."/>
            <person name="Herbold C.W."/>
            <person name="Daims H."/>
            <person name="Wagner M."/>
            <person name="Pester M."/>
            <person name="Loy A."/>
        </authorList>
    </citation>
    <scope>NUCLEOTIDE SEQUENCE [LARGE SCALE GENOMIC DNA]</scope>
    <source>
        <strain evidence="7">26-4b1</strain>
    </source>
</reference>
<dbReference type="Proteomes" id="UP000233293">
    <property type="component" value="Unassembled WGS sequence"/>
</dbReference>
<feature type="domain" description="Phospholipid/glycerol acyltransferase" evidence="5">
    <location>
        <begin position="37"/>
        <end position="151"/>
    </location>
</feature>
<dbReference type="EMBL" id="PIUM01000039">
    <property type="protein sequence ID" value="PKU22050.1"/>
    <property type="molecule type" value="Genomic_DNA"/>
</dbReference>
<evidence type="ECO:0000259" key="5">
    <source>
        <dbReference type="SMART" id="SM00563"/>
    </source>
</evidence>
<keyword evidence="7" id="KW-1185">Reference proteome</keyword>
<dbReference type="CDD" id="cd07989">
    <property type="entry name" value="LPLAT_AGPAT-like"/>
    <property type="match status" value="1"/>
</dbReference>
<comment type="caution">
    <text evidence="6">The sequence shown here is derived from an EMBL/GenBank/DDBJ whole genome shotgun (WGS) entry which is preliminary data.</text>
</comment>
<proteinExistence type="predicted"/>
<protein>
    <submittedName>
        <fullName evidence="6">1-acyl-sn-glycerol-3-phosphate acyltransferase</fullName>
    </submittedName>
</protein>